<gene>
    <name evidence="2" type="ORF">PC115_g23165</name>
</gene>
<comment type="caution">
    <text evidence="2">The sequence shown here is derived from an EMBL/GenBank/DDBJ whole genome shotgun (WGS) entry which is preliminary data.</text>
</comment>
<feature type="region of interest" description="Disordered" evidence="1">
    <location>
        <begin position="61"/>
        <end position="89"/>
    </location>
</feature>
<feature type="compositionally biased region" description="Basic residues" evidence="1">
    <location>
        <begin position="61"/>
        <end position="70"/>
    </location>
</feature>
<evidence type="ECO:0000313" key="3">
    <source>
        <dbReference type="Proteomes" id="UP000774804"/>
    </source>
</evidence>
<reference evidence="2" key="1">
    <citation type="submission" date="2018-10" db="EMBL/GenBank/DDBJ databases">
        <title>Effector identification in a new, highly contiguous assembly of the strawberry crown rot pathogen Phytophthora cactorum.</title>
        <authorList>
            <person name="Armitage A.D."/>
            <person name="Nellist C.F."/>
            <person name="Bates H."/>
            <person name="Vickerstaff R.J."/>
            <person name="Harrison R.J."/>
        </authorList>
    </citation>
    <scope>NUCLEOTIDE SEQUENCE</scope>
    <source>
        <strain evidence="2">4032</strain>
    </source>
</reference>
<dbReference type="VEuPathDB" id="FungiDB:PC110_g15943"/>
<proteinExistence type="predicted"/>
<sequence>MARIWKEGQGRPYPQGKRKPSRGTAAKIRARKQARTATRAGAKGSEGTVENIEGIAVTRVARSKSRRVASTRKPSAQPVDRAAAPASPMCDVTEPGECCDPCSTSNSQAAATGQAVVGPTITATDQATDVTTQEARATDQAVSDTDQTSSATVEMASGTNQATNGINQAASATDLYFRIYNKYYGPKRATVGESYASTKQTWHVARIIDRCTTDLGFEYRVLWLFKRIAEIAGRPDIVSQSDIDDFATNARTQFGVDLTKGTSWKICLIFLRKLRDAGRDFYFKAMEKRNFAIIGRRGTRALVEVELLDGLYLCAAYNHQFVGHAFVLRVRGGRQLLHDQDQVMRLLSVTWINFVAFVRPFITFT</sequence>
<organism evidence="2 3">
    <name type="scientific">Phytophthora cactorum</name>
    <dbReference type="NCBI Taxonomy" id="29920"/>
    <lineage>
        <taxon>Eukaryota</taxon>
        <taxon>Sar</taxon>
        <taxon>Stramenopiles</taxon>
        <taxon>Oomycota</taxon>
        <taxon>Peronosporomycetes</taxon>
        <taxon>Peronosporales</taxon>
        <taxon>Peronosporaceae</taxon>
        <taxon>Phytophthora</taxon>
    </lineage>
</organism>
<feature type="region of interest" description="Disordered" evidence="1">
    <location>
        <begin position="128"/>
        <end position="149"/>
    </location>
</feature>
<name>A0A8T1AF94_9STRA</name>
<feature type="compositionally biased region" description="Polar residues" evidence="1">
    <location>
        <begin position="140"/>
        <end position="149"/>
    </location>
</feature>
<protein>
    <submittedName>
        <fullName evidence="2">Uncharacterized protein</fullName>
    </submittedName>
</protein>
<evidence type="ECO:0000256" key="1">
    <source>
        <dbReference type="SAM" id="MobiDB-lite"/>
    </source>
</evidence>
<dbReference type="AlphaFoldDB" id="A0A8T1AF94"/>
<feature type="region of interest" description="Disordered" evidence="1">
    <location>
        <begin position="1"/>
        <end position="48"/>
    </location>
</feature>
<evidence type="ECO:0000313" key="2">
    <source>
        <dbReference type="EMBL" id="KAG2878110.1"/>
    </source>
</evidence>
<dbReference type="EMBL" id="RCMI01002191">
    <property type="protein sequence ID" value="KAG2878110.1"/>
    <property type="molecule type" value="Genomic_DNA"/>
</dbReference>
<dbReference type="Proteomes" id="UP000774804">
    <property type="component" value="Unassembled WGS sequence"/>
</dbReference>
<accession>A0A8T1AF94</accession>